<dbReference type="KEGG" id="dpx:DAPPUDRAFT_322645"/>
<dbReference type="EMBL" id="GL732570">
    <property type="protein sequence ID" value="EFX76121.1"/>
    <property type="molecule type" value="Genomic_DNA"/>
</dbReference>
<proteinExistence type="predicted"/>
<accession>E9GWL2</accession>
<evidence type="ECO:0000313" key="2">
    <source>
        <dbReference type="Proteomes" id="UP000000305"/>
    </source>
</evidence>
<evidence type="ECO:0000313" key="1">
    <source>
        <dbReference type="EMBL" id="EFX76121.1"/>
    </source>
</evidence>
<protein>
    <submittedName>
        <fullName evidence="1">Uncharacterized protein</fullName>
    </submittedName>
</protein>
<gene>
    <name evidence="1" type="ORF">DAPPUDRAFT_322645</name>
</gene>
<organism evidence="1 2">
    <name type="scientific">Daphnia pulex</name>
    <name type="common">Water flea</name>
    <dbReference type="NCBI Taxonomy" id="6669"/>
    <lineage>
        <taxon>Eukaryota</taxon>
        <taxon>Metazoa</taxon>
        <taxon>Ecdysozoa</taxon>
        <taxon>Arthropoda</taxon>
        <taxon>Crustacea</taxon>
        <taxon>Branchiopoda</taxon>
        <taxon>Diplostraca</taxon>
        <taxon>Cladocera</taxon>
        <taxon>Anomopoda</taxon>
        <taxon>Daphniidae</taxon>
        <taxon>Daphnia</taxon>
    </lineage>
</organism>
<keyword evidence="2" id="KW-1185">Reference proteome</keyword>
<dbReference type="AlphaFoldDB" id="E9GWL2"/>
<dbReference type="Proteomes" id="UP000000305">
    <property type="component" value="Unassembled WGS sequence"/>
</dbReference>
<name>E9GWL2_DAPPU</name>
<dbReference type="InParanoid" id="E9GWL2"/>
<dbReference type="HOGENOM" id="CLU_1016569_0_0_1"/>
<reference evidence="1 2" key="1">
    <citation type="journal article" date="2011" name="Science">
        <title>The ecoresponsive genome of Daphnia pulex.</title>
        <authorList>
            <person name="Colbourne J.K."/>
            <person name="Pfrender M.E."/>
            <person name="Gilbert D."/>
            <person name="Thomas W.K."/>
            <person name="Tucker A."/>
            <person name="Oakley T.H."/>
            <person name="Tokishita S."/>
            <person name="Aerts A."/>
            <person name="Arnold G.J."/>
            <person name="Basu M.K."/>
            <person name="Bauer D.J."/>
            <person name="Caceres C.E."/>
            <person name="Carmel L."/>
            <person name="Casola C."/>
            <person name="Choi J.H."/>
            <person name="Detter J.C."/>
            <person name="Dong Q."/>
            <person name="Dusheyko S."/>
            <person name="Eads B.D."/>
            <person name="Frohlich T."/>
            <person name="Geiler-Samerotte K.A."/>
            <person name="Gerlach D."/>
            <person name="Hatcher P."/>
            <person name="Jogdeo S."/>
            <person name="Krijgsveld J."/>
            <person name="Kriventseva E.V."/>
            <person name="Kultz D."/>
            <person name="Laforsch C."/>
            <person name="Lindquist E."/>
            <person name="Lopez J."/>
            <person name="Manak J.R."/>
            <person name="Muller J."/>
            <person name="Pangilinan J."/>
            <person name="Patwardhan R.P."/>
            <person name="Pitluck S."/>
            <person name="Pritham E.J."/>
            <person name="Rechtsteiner A."/>
            <person name="Rho M."/>
            <person name="Rogozin I.B."/>
            <person name="Sakarya O."/>
            <person name="Salamov A."/>
            <person name="Schaack S."/>
            <person name="Shapiro H."/>
            <person name="Shiga Y."/>
            <person name="Skalitzky C."/>
            <person name="Smith Z."/>
            <person name="Souvorov A."/>
            <person name="Sung W."/>
            <person name="Tang Z."/>
            <person name="Tsuchiya D."/>
            <person name="Tu H."/>
            <person name="Vos H."/>
            <person name="Wang M."/>
            <person name="Wolf Y.I."/>
            <person name="Yamagata H."/>
            <person name="Yamada T."/>
            <person name="Ye Y."/>
            <person name="Shaw J.R."/>
            <person name="Andrews J."/>
            <person name="Crease T.J."/>
            <person name="Tang H."/>
            <person name="Lucas S.M."/>
            <person name="Robertson H.M."/>
            <person name="Bork P."/>
            <person name="Koonin E.V."/>
            <person name="Zdobnov E.M."/>
            <person name="Grigoriev I.V."/>
            <person name="Lynch M."/>
            <person name="Boore J.L."/>
        </authorList>
    </citation>
    <scope>NUCLEOTIDE SEQUENCE [LARGE SCALE GENOMIC DNA]</scope>
</reference>
<sequence>METVSAYGREFLRFPCLDGWNDIFYYEGRVYQERVERVANRFSKVYIVLINELTSYGLKVQYFLVVVKAIKVLYFAHDHYDFGGIYEERVNGLRVIRKIGKAWVKSSSVEEEEAQEEKRVRGFKDSIDRLEGELRSNKNVVVPSLGEEIPKRSLLLKEENLRLHQCIIKKDDKIENLEFNMLFLESQIIVFEEITADPVENMSTEDVEDQYTSTETVNDNVVEEESVIEPDEMQNWKKYPDSKIFQISSLLKENLDEKVKEVLEILTINAYNKS</sequence>